<dbReference type="Pfam" id="PF00465">
    <property type="entry name" value="Fe-ADH"/>
    <property type="match status" value="1"/>
</dbReference>
<dbReference type="STRING" id="309798.COPRO5265_1098"/>
<evidence type="ECO:0000256" key="1">
    <source>
        <dbReference type="ARBA" id="ARBA00007358"/>
    </source>
</evidence>
<dbReference type="Gene3D" id="1.20.1090.10">
    <property type="entry name" value="Dehydroquinate synthase-like - alpha domain"/>
    <property type="match status" value="1"/>
</dbReference>
<dbReference type="GO" id="GO:1990002">
    <property type="term" value="F:methylglyoxal reductase (NADPH) (acetol producing) activity"/>
    <property type="evidence" value="ECO:0007669"/>
    <property type="project" value="TreeGrafter"/>
</dbReference>
<proteinExistence type="inferred from homology"/>
<comment type="similarity">
    <text evidence="1">Belongs to the iron-containing alcohol dehydrogenase family.</text>
</comment>
<accession>B5Y9G2</accession>
<keyword evidence="6" id="KW-1185">Reference proteome</keyword>
<dbReference type="KEGG" id="cpo:COPRO5265_1098"/>
<dbReference type="Pfam" id="PF25137">
    <property type="entry name" value="ADH_Fe_C"/>
    <property type="match status" value="1"/>
</dbReference>
<dbReference type="EMBL" id="CP001145">
    <property type="protein sequence ID" value="ACI17861.1"/>
    <property type="molecule type" value="Genomic_DNA"/>
</dbReference>
<evidence type="ECO:0000256" key="2">
    <source>
        <dbReference type="ARBA" id="ARBA00023002"/>
    </source>
</evidence>
<dbReference type="GO" id="GO:0008106">
    <property type="term" value="F:alcohol dehydrogenase (NADP+) activity"/>
    <property type="evidence" value="ECO:0007669"/>
    <property type="project" value="TreeGrafter"/>
</dbReference>
<protein>
    <submittedName>
        <fullName evidence="5">NADH-dependent butanol dehydrogenase a (Bdh i)</fullName>
        <ecNumber evidence="5">1.1.1.-</ecNumber>
    </submittedName>
</protein>
<reference evidence="6" key="1">
    <citation type="submission" date="2008-08" db="EMBL/GenBank/DDBJ databases">
        <title>The complete genome sequence of Coprothermobacter proteolyticus strain ATCC 5245 / DSM 5265 / BT.</title>
        <authorList>
            <person name="Dodson R.J."/>
            <person name="Durkin A.S."/>
            <person name="Wu M."/>
            <person name="Eisen J."/>
            <person name="Sutton G."/>
        </authorList>
    </citation>
    <scope>NUCLEOTIDE SEQUENCE [LARGE SCALE GENOMIC DNA]</scope>
    <source>
        <strain evidence="6">ATCC 35245 / DSM 5265 / OCM 4 / BT</strain>
    </source>
</reference>
<dbReference type="FunFam" id="3.40.50.1970:FF:000003">
    <property type="entry name" value="Alcohol dehydrogenase, iron-containing"/>
    <property type="match status" value="1"/>
</dbReference>
<dbReference type="InterPro" id="IPR044731">
    <property type="entry name" value="BDH-like"/>
</dbReference>
<dbReference type="EC" id="1.1.1.-" evidence="5"/>
<reference evidence="5 6" key="2">
    <citation type="journal article" date="2014" name="Genome Announc.">
        <title>Complete Genome Sequence of Coprothermobacter proteolyticus DSM 5265.</title>
        <authorList>
            <person name="Alexiev A."/>
            <person name="Coil D.A."/>
            <person name="Badger J.H."/>
            <person name="Enticknap J."/>
            <person name="Ward N."/>
            <person name="Robb F.T."/>
            <person name="Eisen J.A."/>
        </authorList>
    </citation>
    <scope>NUCLEOTIDE SEQUENCE [LARGE SCALE GENOMIC DNA]</scope>
    <source>
        <strain evidence="6">ATCC 35245 / DSM 5265 / OCM 4 / BT</strain>
    </source>
</reference>
<keyword evidence="2 5" id="KW-0560">Oxidoreductase</keyword>
<feature type="domain" description="Fe-containing alcohol dehydrogenase-like C-terminal" evidence="4">
    <location>
        <begin position="188"/>
        <end position="379"/>
    </location>
</feature>
<evidence type="ECO:0000313" key="5">
    <source>
        <dbReference type="EMBL" id="ACI17861.1"/>
    </source>
</evidence>
<dbReference type="PANTHER" id="PTHR43633">
    <property type="entry name" value="ALCOHOL DEHYDROGENASE YQHD"/>
    <property type="match status" value="1"/>
</dbReference>
<dbReference type="GO" id="GO:0046872">
    <property type="term" value="F:metal ion binding"/>
    <property type="evidence" value="ECO:0007669"/>
    <property type="project" value="InterPro"/>
</dbReference>
<dbReference type="eggNOG" id="COG1979">
    <property type="taxonomic scope" value="Bacteria"/>
</dbReference>
<dbReference type="PROSITE" id="PS00913">
    <property type="entry name" value="ADH_IRON_1"/>
    <property type="match status" value="1"/>
</dbReference>
<name>B5Y9G2_COPPD</name>
<dbReference type="GO" id="GO:1990362">
    <property type="term" value="F:butanol dehydrogenase (NAD+) activity"/>
    <property type="evidence" value="ECO:0007669"/>
    <property type="project" value="InterPro"/>
</dbReference>
<dbReference type="Proteomes" id="UP000001732">
    <property type="component" value="Chromosome"/>
</dbReference>
<evidence type="ECO:0000259" key="4">
    <source>
        <dbReference type="Pfam" id="PF25137"/>
    </source>
</evidence>
<dbReference type="Gene3D" id="3.40.50.1970">
    <property type="match status" value="1"/>
</dbReference>
<evidence type="ECO:0000313" key="6">
    <source>
        <dbReference type="Proteomes" id="UP000001732"/>
    </source>
</evidence>
<dbReference type="RefSeq" id="WP_012544512.1">
    <property type="nucleotide sequence ID" value="NC_011295.1"/>
</dbReference>
<dbReference type="PANTHER" id="PTHR43633:SF1">
    <property type="entry name" value="ALCOHOL DEHYDROGENASE YQHD"/>
    <property type="match status" value="1"/>
</dbReference>
<evidence type="ECO:0000259" key="3">
    <source>
        <dbReference type="Pfam" id="PF00465"/>
    </source>
</evidence>
<dbReference type="AlphaFoldDB" id="B5Y9G2"/>
<dbReference type="HOGENOM" id="CLU_007207_0_4_9"/>
<organism evidence="5 6">
    <name type="scientific">Coprothermobacter proteolyticus (strain ATCC 35245 / DSM 5265 / OCM 4 / BT)</name>
    <dbReference type="NCBI Taxonomy" id="309798"/>
    <lineage>
        <taxon>Bacteria</taxon>
        <taxon>Pseudomonadati</taxon>
        <taxon>Coprothermobacterota</taxon>
        <taxon>Coprothermobacteria</taxon>
        <taxon>Coprothermobacterales</taxon>
        <taxon>Coprothermobacteraceae</taxon>
        <taxon>Coprothermobacter</taxon>
    </lineage>
</organism>
<dbReference type="SUPFAM" id="SSF56796">
    <property type="entry name" value="Dehydroquinate synthase-like"/>
    <property type="match status" value="1"/>
</dbReference>
<dbReference type="OrthoDB" id="9804734at2"/>
<dbReference type="InterPro" id="IPR001670">
    <property type="entry name" value="ADH_Fe/GldA"/>
</dbReference>
<dbReference type="CDD" id="cd08187">
    <property type="entry name" value="BDH"/>
    <property type="match status" value="1"/>
</dbReference>
<gene>
    <name evidence="5" type="ordered locus">COPRO5265_1098</name>
</gene>
<dbReference type="GO" id="GO:0005829">
    <property type="term" value="C:cytosol"/>
    <property type="evidence" value="ECO:0007669"/>
    <property type="project" value="TreeGrafter"/>
</dbReference>
<dbReference type="InterPro" id="IPR056798">
    <property type="entry name" value="ADH_Fe_C"/>
</dbReference>
<feature type="domain" description="Alcohol dehydrogenase iron-type/glycerol dehydrogenase GldA" evidence="3">
    <location>
        <begin position="9"/>
        <end position="177"/>
    </location>
</feature>
<dbReference type="InterPro" id="IPR018211">
    <property type="entry name" value="ADH_Fe_CS"/>
</dbReference>
<sequence length="379" mass="41149">MINFTFYTPTRVLFGVGRIKEVGSEIKKSNVKKVLLVAGGGSIKKNGVYDTVIASLQEQGIDWVELWGVVPNPVLSKVMEGISLAKESGVDGVLAVGGGSVIDTAKAIASGIYLDDVWASFLGKEKIKQALPLFVVLTISATGSECNGNFVITNEETKQKLGNHSPLVYPKVSIIDPSVQRTLPWNQTANGACDALSHIMESYFSGGGNETTLYVDEALTKAIIDATDKLMLNEDDLEARANLAWAATLALNGVSAAQLKGDWASHDIEHAISALHPEVAHGAGLAVVFPAWITHVWKENEPTFRRWARNVWDTDDVLTAVERLKSTYKRWGLPISLRELNLEKSEIPAIAQNATQLGKLGTVKELAQEDVEKILEIAY</sequence>